<feature type="coiled-coil region" evidence="1">
    <location>
        <begin position="314"/>
        <end position="362"/>
    </location>
</feature>
<sequence>MIRDFMAFEGNSWSLIRSEDLPEGLSDKDESGHSSEETLSISGSSKVVKSEDSWVARFCLSIVDVEGLEKYRFEVSNATFYEGAPRSSKPFAWPAGTQCLKDGDLLHVVRWPKLNQKGHNKVLRALHYKDHHYTKFIQPNLLALYSFGPEPSQDVLSHDLTNQRRMATTKLNKEKLKRMKEQKDEVGINLGKRWKPDSSSKKPVEESFPRPPVAQGPITIEQAPASSVELVEPLSAPSSSRAIEKVPTLPKDASLALRRAKSVVTKDDIDEYAKLNTDVVKRALAHSLMKDGLVKLKAQMSEAAEANQTLMTVSNDLTQERDRKENELTLLRGDMAAKDAELKKVLDENVRITKRLRELTDQVGTIKASVVEEFKSSEAYDDNNTKYFLAGFELLRKKAKEKYPDLDFDVFQLYKDDDLVMPAKGGNEGMTSTDPQLDDDATT</sequence>
<proteinExistence type="predicted"/>
<accession>A0A2N9G2V7</accession>
<name>A0A2N9G2V7_FAGSY</name>
<evidence type="ECO:0000256" key="1">
    <source>
        <dbReference type="SAM" id="Coils"/>
    </source>
</evidence>
<feature type="compositionally biased region" description="Basic and acidic residues" evidence="2">
    <location>
        <begin position="22"/>
        <end position="36"/>
    </location>
</feature>
<feature type="compositionally biased region" description="Basic and acidic residues" evidence="2">
    <location>
        <begin position="194"/>
        <end position="208"/>
    </location>
</feature>
<gene>
    <name evidence="3" type="ORF">FSB_LOCUS21784</name>
</gene>
<evidence type="ECO:0000313" key="3">
    <source>
        <dbReference type="EMBL" id="SPC93902.1"/>
    </source>
</evidence>
<reference evidence="3" key="1">
    <citation type="submission" date="2018-02" db="EMBL/GenBank/DDBJ databases">
        <authorList>
            <person name="Cohen D.B."/>
            <person name="Kent A.D."/>
        </authorList>
    </citation>
    <scope>NUCLEOTIDE SEQUENCE</scope>
</reference>
<evidence type="ECO:0000256" key="2">
    <source>
        <dbReference type="SAM" id="MobiDB-lite"/>
    </source>
</evidence>
<feature type="region of interest" description="Disordered" evidence="2">
    <location>
        <begin position="22"/>
        <end position="42"/>
    </location>
</feature>
<dbReference type="EMBL" id="OIVN01001435">
    <property type="protein sequence ID" value="SPC93902.1"/>
    <property type="molecule type" value="Genomic_DNA"/>
</dbReference>
<protein>
    <submittedName>
        <fullName evidence="3">Uncharacterized protein</fullName>
    </submittedName>
</protein>
<dbReference type="AlphaFoldDB" id="A0A2N9G2V7"/>
<keyword evidence="1" id="KW-0175">Coiled coil</keyword>
<organism evidence="3">
    <name type="scientific">Fagus sylvatica</name>
    <name type="common">Beechnut</name>
    <dbReference type="NCBI Taxonomy" id="28930"/>
    <lineage>
        <taxon>Eukaryota</taxon>
        <taxon>Viridiplantae</taxon>
        <taxon>Streptophyta</taxon>
        <taxon>Embryophyta</taxon>
        <taxon>Tracheophyta</taxon>
        <taxon>Spermatophyta</taxon>
        <taxon>Magnoliopsida</taxon>
        <taxon>eudicotyledons</taxon>
        <taxon>Gunneridae</taxon>
        <taxon>Pentapetalae</taxon>
        <taxon>rosids</taxon>
        <taxon>fabids</taxon>
        <taxon>Fagales</taxon>
        <taxon>Fagaceae</taxon>
        <taxon>Fagus</taxon>
    </lineage>
</organism>
<feature type="region of interest" description="Disordered" evidence="2">
    <location>
        <begin position="423"/>
        <end position="443"/>
    </location>
</feature>
<feature type="region of interest" description="Disordered" evidence="2">
    <location>
        <begin position="191"/>
        <end position="217"/>
    </location>
</feature>